<dbReference type="InterPro" id="IPR045736">
    <property type="entry name" value="START_2"/>
</dbReference>
<dbReference type="SUPFAM" id="SSF55961">
    <property type="entry name" value="Bet v1-like"/>
    <property type="match status" value="1"/>
</dbReference>
<dbReference type="RefSeq" id="WP_207363711.1">
    <property type="nucleotide sequence ID" value="NZ_JAFMYV010000002.1"/>
</dbReference>
<dbReference type="Proteomes" id="UP000664034">
    <property type="component" value="Unassembled WGS sequence"/>
</dbReference>
<sequence>MEKFKFTTEYELRASPKVLFPYISSASGLSQWFAAKVNTMPDHKYDFIWDDESHVARQTALRQNKSVRFDFLNTGDNGHDGNYVDFRLDVSELTQATYLKITDYSTNTDEDDLQDMWDGMIHKLKEIVGS</sequence>
<evidence type="ECO:0000259" key="1">
    <source>
        <dbReference type="Pfam" id="PF19569"/>
    </source>
</evidence>
<dbReference type="EMBL" id="JAFMYV010000002">
    <property type="protein sequence ID" value="MBO0936172.1"/>
    <property type="molecule type" value="Genomic_DNA"/>
</dbReference>
<dbReference type="InterPro" id="IPR023393">
    <property type="entry name" value="START-like_dom_sf"/>
</dbReference>
<keyword evidence="3" id="KW-1185">Reference proteome</keyword>
<comment type="caution">
    <text evidence="2">The sequence shown here is derived from an EMBL/GenBank/DDBJ whole genome shotgun (WGS) entry which is preliminary data.</text>
</comment>
<name>A0A939K0J8_9BACT</name>
<feature type="domain" description="START-like" evidence="1">
    <location>
        <begin position="2"/>
        <end position="129"/>
    </location>
</feature>
<dbReference type="AlphaFoldDB" id="A0A939K0J8"/>
<protein>
    <submittedName>
        <fullName evidence="2">ATPase</fullName>
    </submittedName>
</protein>
<dbReference type="Pfam" id="PF19569">
    <property type="entry name" value="START_2"/>
    <property type="match status" value="1"/>
</dbReference>
<reference evidence="2" key="1">
    <citation type="submission" date="2021-03" db="EMBL/GenBank/DDBJ databases">
        <title>Fibrella sp. HMF5335 genome sequencing and assembly.</title>
        <authorList>
            <person name="Kang H."/>
            <person name="Kim H."/>
            <person name="Bae S."/>
            <person name="Joh K."/>
        </authorList>
    </citation>
    <scope>NUCLEOTIDE SEQUENCE</scope>
    <source>
        <strain evidence="2">HMF5335</strain>
    </source>
</reference>
<proteinExistence type="predicted"/>
<evidence type="ECO:0000313" key="2">
    <source>
        <dbReference type="EMBL" id="MBO0936172.1"/>
    </source>
</evidence>
<gene>
    <name evidence="2" type="ORF">J2I47_06400</name>
</gene>
<dbReference type="Gene3D" id="3.30.530.20">
    <property type="match status" value="1"/>
</dbReference>
<organism evidence="2 3">
    <name type="scientific">Fibrella rubiginis</name>
    <dbReference type="NCBI Taxonomy" id="2817060"/>
    <lineage>
        <taxon>Bacteria</taxon>
        <taxon>Pseudomonadati</taxon>
        <taxon>Bacteroidota</taxon>
        <taxon>Cytophagia</taxon>
        <taxon>Cytophagales</taxon>
        <taxon>Spirosomataceae</taxon>
        <taxon>Fibrella</taxon>
    </lineage>
</organism>
<evidence type="ECO:0000313" key="3">
    <source>
        <dbReference type="Proteomes" id="UP000664034"/>
    </source>
</evidence>
<accession>A0A939K0J8</accession>